<evidence type="ECO:0000313" key="1">
    <source>
        <dbReference type="EMBL" id="KOX70095.1"/>
    </source>
</evidence>
<dbReference type="Proteomes" id="UP000053105">
    <property type="component" value="Unassembled WGS sequence"/>
</dbReference>
<gene>
    <name evidence="1" type="ORF">WN51_04612</name>
</gene>
<dbReference type="EMBL" id="KQ435878">
    <property type="protein sequence ID" value="KOX70095.1"/>
    <property type="molecule type" value="Genomic_DNA"/>
</dbReference>
<sequence length="72" mass="8289">MEIKLCTFFNYRSPKISQKLLYRSSSELNTSSAHVPPKYAILQFFKDEGRSRAYFQTVSSISNSFLSQSHSC</sequence>
<dbReference type="AlphaFoldDB" id="A0A0M8ZS96"/>
<protein>
    <submittedName>
        <fullName evidence="1">Uncharacterized protein</fullName>
    </submittedName>
</protein>
<evidence type="ECO:0000313" key="2">
    <source>
        <dbReference type="Proteomes" id="UP000053105"/>
    </source>
</evidence>
<reference evidence="1 2" key="1">
    <citation type="submission" date="2015-07" db="EMBL/GenBank/DDBJ databases">
        <title>The genome of Melipona quadrifasciata.</title>
        <authorList>
            <person name="Pan H."/>
            <person name="Kapheim K."/>
        </authorList>
    </citation>
    <scope>NUCLEOTIDE SEQUENCE [LARGE SCALE GENOMIC DNA]</scope>
    <source>
        <strain evidence="1">0111107301</strain>
        <tissue evidence="1">Whole body</tissue>
    </source>
</reference>
<keyword evidence="2" id="KW-1185">Reference proteome</keyword>
<organism evidence="1 2">
    <name type="scientific">Melipona quadrifasciata</name>
    <dbReference type="NCBI Taxonomy" id="166423"/>
    <lineage>
        <taxon>Eukaryota</taxon>
        <taxon>Metazoa</taxon>
        <taxon>Ecdysozoa</taxon>
        <taxon>Arthropoda</taxon>
        <taxon>Hexapoda</taxon>
        <taxon>Insecta</taxon>
        <taxon>Pterygota</taxon>
        <taxon>Neoptera</taxon>
        <taxon>Endopterygota</taxon>
        <taxon>Hymenoptera</taxon>
        <taxon>Apocrita</taxon>
        <taxon>Aculeata</taxon>
        <taxon>Apoidea</taxon>
        <taxon>Anthophila</taxon>
        <taxon>Apidae</taxon>
        <taxon>Melipona</taxon>
    </lineage>
</organism>
<proteinExistence type="predicted"/>
<name>A0A0M8ZS96_9HYME</name>
<accession>A0A0M8ZS96</accession>